<dbReference type="OrthoDB" id="534666at2759"/>
<sequence length="555" mass="63251">MTLDKIPPQAPYSLNHSSEQLWEITNTGLEASGARLDRIAALPETEWTFEEFIVPLAQDENERLLQSSFVEIYQYVEPEKELRDASRAATEQWYSFASEVTSREDLFRGIEAVKKSQEASGSLNAAESHYLDRLYGTYRRNGVHLDAEKKKTFQTLQQRMEHLAAECRSNLAEDSTGVWFTESELEGVPETYLSRLKRNNEGMRFVGLKQADMEVIMKQAANGTTRERVFIAADNKCPQNVALVDELVECRAQTAVLLGYTSYADYVIQNRMLDVTEVNDFLHNVKDQVADRAGKERAVLMETNRQHLAQQESGETALRMHVWDLDYYSQRTKESLYHFNEEKLSEYFPVQQTVAGLLQIFEQLFGLQFCEFEEDTPIWHEDVRIYSVWNEESMGGDFLGYLYLDLFQRPGKVNSNCNITFAPGFQNTDGTLHHPSVALVASFPPTQPSLLRHDGARECTPLLGPKEKGDHWGAGYVKLHHILGGYAAGYYCYILGTVYSRIMFNARFRRNPLDAAEGRRYRRLVLEKGGSLPELPLLEAFVGGKLDAPKVFGHS</sequence>
<comment type="similarity">
    <text evidence="1 7">Belongs to the peptidase M3 family.</text>
</comment>
<keyword evidence="6 7" id="KW-0482">Metalloprotease</keyword>
<evidence type="ECO:0000256" key="4">
    <source>
        <dbReference type="ARBA" id="ARBA00022801"/>
    </source>
</evidence>
<dbReference type="SUPFAM" id="SSF55486">
    <property type="entry name" value="Metalloproteases ('zincins'), catalytic domain"/>
    <property type="match status" value="1"/>
</dbReference>
<dbReference type="InterPro" id="IPR045090">
    <property type="entry name" value="Pept_M3A_M3B"/>
</dbReference>
<feature type="domain" description="Peptidase M3A/M3B catalytic" evidence="8">
    <location>
        <begin position="216"/>
        <end position="454"/>
    </location>
</feature>
<dbReference type="GO" id="GO:0046872">
    <property type="term" value="F:metal ion binding"/>
    <property type="evidence" value="ECO:0007669"/>
    <property type="project" value="UniProtKB-UniRule"/>
</dbReference>
<dbReference type="GO" id="GO:0006508">
    <property type="term" value="P:proteolysis"/>
    <property type="evidence" value="ECO:0007669"/>
    <property type="project" value="UniProtKB-KW"/>
</dbReference>
<comment type="cofactor">
    <cofactor evidence="7">
        <name>Zn(2+)</name>
        <dbReference type="ChEBI" id="CHEBI:29105"/>
    </cofactor>
    <text evidence="7">Binds 1 zinc ion.</text>
</comment>
<dbReference type="PANTHER" id="PTHR11804">
    <property type="entry name" value="PROTEASE M3 THIMET OLIGOPEPTIDASE-RELATED"/>
    <property type="match status" value="1"/>
</dbReference>
<dbReference type="GeneID" id="34611410"/>
<dbReference type="Gene3D" id="1.10.1370.10">
    <property type="entry name" value="Neurolysin, domain 3"/>
    <property type="match status" value="2"/>
</dbReference>
<dbReference type="GO" id="GO:0006518">
    <property type="term" value="P:peptide metabolic process"/>
    <property type="evidence" value="ECO:0007669"/>
    <property type="project" value="TreeGrafter"/>
</dbReference>
<keyword evidence="2 7" id="KW-0645">Protease</keyword>
<dbReference type="STRING" id="1073090.A0A1L9SFI9"/>
<dbReference type="Gene3D" id="3.40.390.10">
    <property type="entry name" value="Collagenase (Catalytic Domain)"/>
    <property type="match status" value="1"/>
</dbReference>
<keyword evidence="5 7" id="KW-0862">Zinc</keyword>
<evidence type="ECO:0000256" key="6">
    <source>
        <dbReference type="ARBA" id="ARBA00023049"/>
    </source>
</evidence>
<evidence type="ECO:0000256" key="5">
    <source>
        <dbReference type="ARBA" id="ARBA00022833"/>
    </source>
</evidence>
<dbReference type="PANTHER" id="PTHR11804:SF84">
    <property type="entry name" value="SACCHAROLYSIN"/>
    <property type="match status" value="1"/>
</dbReference>
<evidence type="ECO:0000313" key="10">
    <source>
        <dbReference type="Proteomes" id="UP000184188"/>
    </source>
</evidence>
<dbReference type="GO" id="GO:0004222">
    <property type="term" value="F:metalloendopeptidase activity"/>
    <property type="evidence" value="ECO:0007669"/>
    <property type="project" value="InterPro"/>
</dbReference>
<name>A0A1L9SFI9_9EURO</name>
<keyword evidence="3 7" id="KW-0479">Metal-binding</keyword>
<evidence type="ECO:0000256" key="7">
    <source>
        <dbReference type="RuleBase" id="RU003435"/>
    </source>
</evidence>
<dbReference type="RefSeq" id="XP_022580432.1">
    <property type="nucleotide sequence ID" value="XM_022724945.1"/>
</dbReference>
<evidence type="ECO:0000256" key="2">
    <source>
        <dbReference type="ARBA" id="ARBA00022670"/>
    </source>
</evidence>
<keyword evidence="4 7" id="KW-0378">Hydrolase</keyword>
<evidence type="ECO:0000259" key="8">
    <source>
        <dbReference type="Pfam" id="PF01432"/>
    </source>
</evidence>
<dbReference type="InterPro" id="IPR001567">
    <property type="entry name" value="Pept_M3A_M3B_dom"/>
</dbReference>
<proteinExistence type="inferred from homology"/>
<dbReference type="Gene3D" id="1.20.1050.40">
    <property type="entry name" value="Endopeptidase. Chain P, domain 1"/>
    <property type="match status" value="1"/>
</dbReference>
<evidence type="ECO:0000256" key="3">
    <source>
        <dbReference type="ARBA" id="ARBA00022723"/>
    </source>
</evidence>
<dbReference type="InterPro" id="IPR024077">
    <property type="entry name" value="Neurolysin/TOP_dom2"/>
</dbReference>
<evidence type="ECO:0000313" key="9">
    <source>
        <dbReference type="EMBL" id="OJJ45922.1"/>
    </source>
</evidence>
<dbReference type="EMBL" id="KV878344">
    <property type="protein sequence ID" value="OJJ45922.1"/>
    <property type="molecule type" value="Genomic_DNA"/>
</dbReference>
<organism evidence="9 10">
    <name type="scientific">Penicilliopsis zonata CBS 506.65</name>
    <dbReference type="NCBI Taxonomy" id="1073090"/>
    <lineage>
        <taxon>Eukaryota</taxon>
        <taxon>Fungi</taxon>
        <taxon>Dikarya</taxon>
        <taxon>Ascomycota</taxon>
        <taxon>Pezizomycotina</taxon>
        <taxon>Eurotiomycetes</taxon>
        <taxon>Eurotiomycetidae</taxon>
        <taxon>Eurotiales</taxon>
        <taxon>Aspergillaceae</taxon>
        <taxon>Penicilliopsis</taxon>
    </lineage>
</organism>
<gene>
    <name evidence="9" type="ORF">ASPZODRAFT_143788</name>
</gene>
<feature type="domain" description="Peptidase M3A/M3B catalytic" evidence="8">
    <location>
        <begin position="470"/>
        <end position="543"/>
    </location>
</feature>
<dbReference type="AlphaFoldDB" id="A0A1L9SFI9"/>
<dbReference type="Proteomes" id="UP000184188">
    <property type="component" value="Unassembled WGS sequence"/>
</dbReference>
<keyword evidence="10" id="KW-1185">Reference proteome</keyword>
<dbReference type="InterPro" id="IPR024080">
    <property type="entry name" value="Neurolysin/TOP_N"/>
</dbReference>
<dbReference type="Pfam" id="PF01432">
    <property type="entry name" value="Peptidase_M3"/>
    <property type="match status" value="2"/>
</dbReference>
<protein>
    <recommendedName>
        <fullName evidence="8">Peptidase M3A/M3B catalytic domain-containing protein</fullName>
    </recommendedName>
</protein>
<dbReference type="VEuPathDB" id="FungiDB:ASPZODRAFT_143788"/>
<dbReference type="GO" id="GO:0005758">
    <property type="term" value="C:mitochondrial intermembrane space"/>
    <property type="evidence" value="ECO:0007669"/>
    <property type="project" value="TreeGrafter"/>
</dbReference>
<reference evidence="10" key="1">
    <citation type="journal article" date="2017" name="Genome Biol.">
        <title>Comparative genomics reveals high biological diversity and specific adaptations in the industrially and medically important fungal genus Aspergillus.</title>
        <authorList>
            <person name="de Vries R.P."/>
            <person name="Riley R."/>
            <person name="Wiebenga A."/>
            <person name="Aguilar-Osorio G."/>
            <person name="Amillis S."/>
            <person name="Uchima C.A."/>
            <person name="Anderluh G."/>
            <person name="Asadollahi M."/>
            <person name="Askin M."/>
            <person name="Barry K."/>
            <person name="Battaglia E."/>
            <person name="Bayram O."/>
            <person name="Benocci T."/>
            <person name="Braus-Stromeyer S.A."/>
            <person name="Caldana C."/>
            <person name="Canovas D."/>
            <person name="Cerqueira G.C."/>
            <person name="Chen F."/>
            <person name="Chen W."/>
            <person name="Choi C."/>
            <person name="Clum A."/>
            <person name="Dos Santos R.A."/>
            <person name="Damasio A.R."/>
            <person name="Diallinas G."/>
            <person name="Emri T."/>
            <person name="Fekete E."/>
            <person name="Flipphi M."/>
            <person name="Freyberg S."/>
            <person name="Gallo A."/>
            <person name="Gournas C."/>
            <person name="Habgood R."/>
            <person name="Hainaut M."/>
            <person name="Harispe M.L."/>
            <person name="Henrissat B."/>
            <person name="Hilden K.S."/>
            <person name="Hope R."/>
            <person name="Hossain A."/>
            <person name="Karabika E."/>
            <person name="Karaffa L."/>
            <person name="Karanyi Z."/>
            <person name="Krasevec N."/>
            <person name="Kuo A."/>
            <person name="Kusch H."/>
            <person name="LaButti K."/>
            <person name="Lagendijk E.L."/>
            <person name="Lapidus A."/>
            <person name="Levasseur A."/>
            <person name="Lindquist E."/>
            <person name="Lipzen A."/>
            <person name="Logrieco A.F."/>
            <person name="MacCabe A."/>
            <person name="Maekelae M.R."/>
            <person name="Malavazi I."/>
            <person name="Melin P."/>
            <person name="Meyer V."/>
            <person name="Mielnichuk N."/>
            <person name="Miskei M."/>
            <person name="Molnar A.P."/>
            <person name="Mule G."/>
            <person name="Ngan C.Y."/>
            <person name="Orejas M."/>
            <person name="Orosz E."/>
            <person name="Ouedraogo J.P."/>
            <person name="Overkamp K.M."/>
            <person name="Park H.-S."/>
            <person name="Perrone G."/>
            <person name="Piumi F."/>
            <person name="Punt P.J."/>
            <person name="Ram A.F."/>
            <person name="Ramon A."/>
            <person name="Rauscher S."/>
            <person name="Record E."/>
            <person name="Riano-Pachon D.M."/>
            <person name="Robert V."/>
            <person name="Roehrig J."/>
            <person name="Ruller R."/>
            <person name="Salamov A."/>
            <person name="Salih N.S."/>
            <person name="Samson R.A."/>
            <person name="Sandor E."/>
            <person name="Sanguinetti M."/>
            <person name="Schuetze T."/>
            <person name="Sepcic K."/>
            <person name="Shelest E."/>
            <person name="Sherlock G."/>
            <person name="Sophianopoulou V."/>
            <person name="Squina F.M."/>
            <person name="Sun H."/>
            <person name="Susca A."/>
            <person name="Todd R.B."/>
            <person name="Tsang A."/>
            <person name="Unkles S.E."/>
            <person name="van de Wiele N."/>
            <person name="van Rossen-Uffink D."/>
            <person name="Oliveira J.V."/>
            <person name="Vesth T.C."/>
            <person name="Visser J."/>
            <person name="Yu J.-H."/>
            <person name="Zhou M."/>
            <person name="Andersen M.R."/>
            <person name="Archer D.B."/>
            <person name="Baker S.E."/>
            <person name="Benoit I."/>
            <person name="Brakhage A.A."/>
            <person name="Braus G.H."/>
            <person name="Fischer R."/>
            <person name="Frisvad J.C."/>
            <person name="Goldman G.H."/>
            <person name="Houbraken J."/>
            <person name="Oakley B."/>
            <person name="Pocsi I."/>
            <person name="Scazzocchio C."/>
            <person name="Seiboth B."/>
            <person name="vanKuyk P.A."/>
            <person name="Wortman J."/>
            <person name="Dyer P.S."/>
            <person name="Grigoriev I.V."/>
        </authorList>
    </citation>
    <scope>NUCLEOTIDE SEQUENCE [LARGE SCALE GENOMIC DNA]</scope>
    <source>
        <strain evidence="10">CBS 506.65</strain>
    </source>
</reference>
<accession>A0A1L9SFI9</accession>
<evidence type="ECO:0000256" key="1">
    <source>
        <dbReference type="ARBA" id="ARBA00006040"/>
    </source>
</evidence>
<dbReference type="InterPro" id="IPR024079">
    <property type="entry name" value="MetalloPept_cat_dom_sf"/>
</dbReference>